<dbReference type="EMBL" id="JAACNO010002759">
    <property type="protein sequence ID" value="KAF4131009.1"/>
    <property type="molecule type" value="Genomic_DNA"/>
</dbReference>
<dbReference type="Proteomes" id="UP000704712">
    <property type="component" value="Unassembled WGS sequence"/>
</dbReference>
<comment type="caution">
    <text evidence="2">The sequence shown here is derived from an EMBL/GenBank/DDBJ whole genome shotgun (WGS) entry which is preliminary data.</text>
</comment>
<feature type="region of interest" description="Disordered" evidence="1">
    <location>
        <begin position="1142"/>
        <end position="1200"/>
    </location>
</feature>
<accession>A0A8S9TW17</accession>
<proteinExistence type="predicted"/>
<feature type="region of interest" description="Disordered" evidence="1">
    <location>
        <begin position="666"/>
        <end position="719"/>
    </location>
</feature>
<evidence type="ECO:0000256" key="1">
    <source>
        <dbReference type="SAM" id="MobiDB-lite"/>
    </source>
</evidence>
<evidence type="ECO:0000313" key="2">
    <source>
        <dbReference type="EMBL" id="KAF4131009.1"/>
    </source>
</evidence>
<evidence type="ECO:0000313" key="3">
    <source>
        <dbReference type="Proteomes" id="UP000704712"/>
    </source>
</evidence>
<feature type="compositionally biased region" description="Basic residues" evidence="1">
    <location>
        <begin position="448"/>
        <end position="471"/>
    </location>
</feature>
<name>A0A8S9TW17_PHYIN</name>
<organism evidence="2 3">
    <name type="scientific">Phytophthora infestans</name>
    <name type="common">Potato late blight agent</name>
    <name type="synonym">Botrytis infestans</name>
    <dbReference type="NCBI Taxonomy" id="4787"/>
    <lineage>
        <taxon>Eukaryota</taxon>
        <taxon>Sar</taxon>
        <taxon>Stramenopiles</taxon>
        <taxon>Oomycota</taxon>
        <taxon>Peronosporomycetes</taxon>
        <taxon>Peronosporales</taxon>
        <taxon>Peronosporaceae</taxon>
        <taxon>Phytophthora</taxon>
    </lineage>
</organism>
<feature type="compositionally biased region" description="Polar residues" evidence="1">
    <location>
        <begin position="564"/>
        <end position="580"/>
    </location>
</feature>
<feature type="compositionally biased region" description="Basic residues" evidence="1">
    <location>
        <begin position="797"/>
        <end position="808"/>
    </location>
</feature>
<feature type="compositionally biased region" description="Polar residues" evidence="1">
    <location>
        <begin position="694"/>
        <end position="719"/>
    </location>
</feature>
<feature type="region of interest" description="Disordered" evidence="1">
    <location>
        <begin position="26"/>
        <end position="51"/>
    </location>
</feature>
<feature type="compositionally biased region" description="Polar residues" evidence="1">
    <location>
        <begin position="1145"/>
        <end position="1158"/>
    </location>
</feature>
<feature type="region of interest" description="Disordered" evidence="1">
    <location>
        <begin position="542"/>
        <end position="585"/>
    </location>
</feature>
<feature type="compositionally biased region" description="Low complexity" evidence="1">
    <location>
        <begin position="543"/>
        <end position="563"/>
    </location>
</feature>
<feature type="compositionally biased region" description="Low complexity" evidence="1">
    <location>
        <begin position="502"/>
        <end position="513"/>
    </location>
</feature>
<feature type="compositionally biased region" description="Polar residues" evidence="1">
    <location>
        <begin position="981"/>
        <end position="994"/>
    </location>
</feature>
<feature type="region of interest" description="Disordered" evidence="1">
    <location>
        <begin position="887"/>
        <end position="908"/>
    </location>
</feature>
<feature type="region of interest" description="Disordered" evidence="1">
    <location>
        <begin position="979"/>
        <end position="1004"/>
    </location>
</feature>
<gene>
    <name evidence="2" type="ORF">GN958_ATG19800</name>
</gene>
<dbReference type="AlphaFoldDB" id="A0A8S9TW17"/>
<feature type="region of interest" description="Disordered" evidence="1">
    <location>
        <begin position="797"/>
        <end position="822"/>
    </location>
</feature>
<feature type="region of interest" description="Disordered" evidence="1">
    <location>
        <begin position="442"/>
        <end position="515"/>
    </location>
</feature>
<reference evidence="2" key="1">
    <citation type="submission" date="2020-03" db="EMBL/GenBank/DDBJ databases">
        <title>Hybrid Assembly of Korean Phytophthora infestans isolates.</title>
        <authorList>
            <person name="Prokchorchik M."/>
            <person name="Lee Y."/>
            <person name="Seo J."/>
            <person name="Cho J.-H."/>
            <person name="Park Y.-E."/>
            <person name="Jang D.-C."/>
            <person name="Im J.-S."/>
            <person name="Choi J.-G."/>
            <person name="Park H.-J."/>
            <person name="Lee G.-B."/>
            <person name="Lee Y.-G."/>
            <person name="Hong S.-Y."/>
            <person name="Cho K."/>
            <person name="Sohn K.H."/>
        </authorList>
    </citation>
    <scope>NUCLEOTIDE SEQUENCE</scope>
    <source>
        <strain evidence="2">KR_2_A2</strain>
    </source>
</reference>
<sequence>MADPAWGEMSSLSDEETARALCAFHQTEPLPTQRRRSPQQEQQHAGRLYHPGRINHDARAFNGISTFGYPVHTTHHNVNVSMQRNEATSVLVGMPSTSSDDWHRQQQRAIQEQIEQQQRELQAQLHQQQQREMHLQAQRMQTQIQQQEHAQRQQMESIRQRHLLGVGGFEQARWSDEVYTSEAAKYASNSYNGRRQEQRQQPGQAYNGIYGQLSARPSTALTPTPSFGSGYDGRLQVGMLMSRGETAFAAQQVPQSTQSHLQARNPGLFLMSRHEWGRHDPMLFNGGEADRTPQRTQQLLLLQPRPYGPIGCSERIRQEPEPVRSTTKSCSDEFVLDGYMKHFQRNDGSSAGAAAISTGATYDSNTRYAGTRNVKPKFNPSVDQTRIQSPVGLQAQGQLNYQSKVPVPPTGTAVVPGTALASQSMRLLCMRDLLNGDDGCARIYSSRNRPRGGKQKRAPPYRKMPKKKTASKRQGTPLLQNERKLHSPPGNRLAGEVQSRQGAGPAPIGSSGPVNKIPTPMYLAFMESRAARALEQTVGNTISRPTTALPPTSASQSATSSASRGSDQGVVSTAGGLTTGNRKKLENPTLGICHSSSTFQAYHLHVVSTSAVLQAAADVEAATCPQPHTREVVQMRREHHALVNGHVNGGNGLSSAPSIFERSIPVGGIKSGRDGASSRKRTRAKLPTAGLKLSTDQQQAPTTRASNEDLSTESGPKAANVTSVQTPAAFAIPRAENRTVVIFCKRDFMRYQAAKVWRKYQGQLKKHEEWREVRVAGKRTRYMNSRYDELQRTHKRTYTRSGKPRRKALQTAKGDRRRKTLLSSADSAWAESTLSSSMSVDNEIDSGQTANEKSADSGASFIIGDAHSSIANARVANNVRLVTVRDPSEAQEKQLPSIEDGTRNAVKSSEINDSRNGVVVSSRTHRGLDITDVVANSDAVANAPKCGTSEVTLLPDESRGKADGSVAFVPSKVCIEATEATPGSSSTTADTNPDANASSNGSAAPGSVYSCAFEATISRIDTIDVADAGPTGTGEGISMTPDSKIVAKAAKSVEIVAANTASLINMDSSTKMSEDAERYTWNSKAPGCGEQSYLSSAAKVVSKLQQDIMDDTYSCTDSATQDGTPPGQQTDAAAVTPIEDVSVGQDKSASSDGATRNTDAILDGSSGDIRPSSNTLLDRPTGNADPAALTPVPDTTCTDF</sequence>
<protein>
    <submittedName>
        <fullName evidence="2">Uncharacterized protein</fullName>
    </submittedName>
</protein>
<feature type="region of interest" description="Disordered" evidence="1">
    <location>
        <begin position="94"/>
        <end position="115"/>
    </location>
</feature>
<feature type="compositionally biased region" description="Low complexity" evidence="1">
    <location>
        <begin position="995"/>
        <end position="1004"/>
    </location>
</feature>